<comment type="caution">
    <text evidence="1">The sequence shown here is derived from an EMBL/GenBank/DDBJ whole genome shotgun (WGS) entry which is preliminary data.</text>
</comment>
<gene>
    <name evidence="1" type="ORF">H4219_006136</name>
</gene>
<evidence type="ECO:0000313" key="1">
    <source>
        <dbReference type="EMBL" id="KAJ1910743.1"/>
    </source>
</evidence>
<name>A0A9W8DJK0_9FUNG</name>
<organism evidence="1 2">
    <name type="scientific">Mycoemilia scoparia</name>
    <dbReference type="NCBI Taxonomy" id="417184"/>
    <lineage>
        <taxon>Eukaryota</taxon>
        <taxon>Fungi</taxon>
        <taxon>Fungi incertae sedis</taxon>
        <taxon>Zoopagomycota</taxon>
        <taxon>Kickxellomycotina</taxon>
        <taxon>Kickxellomycetes</taxon>
        <taxon>Kickxellales</taxon>
        <taxon>Kickxellaceae</taxon>
        <taxon>Mycoemilia</taxon>
    </lineage>
</organism>
<dbReference type="EMBL" id="JANBPU010000534">
    <property type="protein sequence ID" value="KAJ1910743.1"/>
    <property type="molecule type" value="Genomic_DNA"/>
</dbReference>
<sequence>MSEIVTASKTKLQAILWESLGLVTRLTEPHPNSTVTKENLLFALDSHYLLPIARRIADIYNSQISQLPIPERQEFIIYIFEKLRLYVQVCQEKNWSKIQEYQASLKGDQISGREEAFDNFVKFKPTIVYDGLDRFFGDFYLVIYQRQIDIPPSGSGGKQALPPPPPPVVDNGKDLATLLCKFVGFTRTTAAYLGICRFAVDRFEKGDVEGCRNLLSKVEESPFLIELEDYKVSRLDKLILELFGRDALPGC</sequence>
<proteinExistence type="predicted"/>
<dbReference type="AlphaFoldDB" id="A0A9W8DJK0"/>
<accession>A0A9W8DJK0</accession>
<keyword evidence="2" id="KW-1185">Reference proteome</keyword>
<evidence type="ECO:0000313" key="2">
    <source>
        <dbReference type="Proteomes" id="UP001150538"/>
    </source>
</evidence>
<dbReference type="Proteomes" id="UP001150538">
    <property type="component" value="Unassembled WGS sequence"/>
</dbReference>
<protein>
    <submittedName>
        <fullName evidence="1">Uncharacterized protein</fullName>
    </submittedName>
</protein>
<reference evidence="1" key="1">
    <citation type="submission" date="2022-07" db="EMBL/GenBank/DDBJ databases">
        <title>Phylogenomic reconstructions and comparative analyses of Kickxellomycotina fungi.</title>
        <authorList>
            <person name="Reynolds N.K."/>
            <person name="Stajich J.E."/>
            <person name="Barry K."/>
            <person name="Grigoriev I.V."/>
            <person name="Crous P."/>
            <person name="Smith M.E."/>
        </authorList>
    </citation>
    <scope>NUCLEOTIDE SEQUENCE</scope>
    <source>
        <strain evidence="1">NBRC 100468</strain>
    </source>
</reference>